<gene>
    <name evidence="2" type="ORF">E6C76_02845</name>
</gene>
<dbReference type="Proteomes" id="UP000308430">
    <property type="component" value="Unassembled WGS sequence"/>
</dbReference>
<evidence type="ECO:0000313" key="2">
    <source>
        <dbReference type="EMBL" id="THF67329.1"/>
    </source>
</evidence>
<dbReference type="EMBL" id="SSOC01000001">
    <property type="protein sequence ID" value="THF67329.1"/>
    <property type="molecule type" value="Genomic_DNA"/>
</dbReference>
<evidence type="ECO:0000259" key="1">
    <source>
        <dbReference type="Pfam" id="PF02771"/>
    </source>
</evidence>
<dbReference type="SUPFAM" id="SSF56645">
    <property type="entry name" value="Acyl-CoA dehydrogenase NM domain-like"/>
    <property type="match status" value="1"/>
</dbReference>
<dbReference type="Pfam" id="PF02771">
    <property type="entry name" value="Acyl-CoA_dh_N"/>
    <property type="match status" value="1"/>
</dbReference>
<dbReference type="GO" id="GO:0003995">
    <property type="term" value="F:acyl-CoA dehydrogenase activity"/>
    <property type="evidence" value="ECO:0007669"/>
    <property type="project" value="TreeGrafter"/>
</dbReference>
<dbReference type="InterPro" id="IPR013786">
    <property type="entry name" value="AcylCoA_DH/ox_N"/>
</dbReference>
<dbReference type="RefSeq" id="WP_136346738.1">
    <property type="nucleotide sequence ID" value="NZ_SSOC01000001.1"/>
</dbReference>
<feature type="domain" description="Acyl-CoA dehydrogenase/oxidase N-terminal" evidence="1">
    <location>
        <begin position="20"/>
        <end position="110"/>
    </location>
</feature>
<dbReference type="PANTHER" id="PTHR43884:SF12">
    <property type="entry name" value="ISOVALERYL-COA DEHYDROGENASE, MITOCHONDRIAL-RELATED"/>
    <property type="match status" value="1"/>
</dbReference>
<accession>A0A4S4B3W7</accession>
<organism evidence="2 3">
    <name type="scientific">Pseudothauera nasutitermitis</name>
    <dbReference type="NCBI Taxonomy" id="2565930"/>
    <lineage>
        <taxon>Bacteria</taxon>
        <taxon>Pseudomonadati</taxon>
        <taxon>Pseudomonadota</taxon>
        <taxon>Betaproteobacteria</taxon>
        <taxon>Rhodocyclales</taxon>
        <taxon>Zoogloeaceae</taxon>
        <taxon>Pseudothauera</taxon>
    </lineage>
</organism>
<dbReference type="InterPro" id="IPR009100">
    <property type="entry name" value="AcylCoA_DH/oxidase_NM_dom_sf"/>
</dbReference>
<dbReference type="InterPro" id="IPR037069">
    <property type="entry name" value="AcylCoA_DH/ox_N_sf"/>
</dbReference>
<evidence type="ECO:0000313" key="3">
    <source>
        <dbReference type="Proteomes" id="UP000308430"/>
    </source>
</evidence>
<protein>
    <submittedName>
        <fullName evidence="2">Acyl-CoA dehydrogenase</fullName>
    </submittedName>
</protein>
<comment type="caution">
    <text evidence="2">The sequence shown here is derived from an EMBL/GenBank/DDBJ whole genome shotgun (WGS) entry which is preliminary data.</text>
</comment>
<dbReference type="OrthoDB" id="2564795at2"/>
<dbReference type="GO" id="GO:0050660">
    <property type="term" value="F:flavin adenine dinucleotide binding"/>
    <property type="evidence" value="ECO:0007669"/>
    <property type="project" value="InterPro"/>
</dbReference>
<dbReference type="Gene3D" id="2.40.110.10">
    <property type="entry name" value="Butyryl-CoA Dehydrogenase, subunit A, domain 2"/>
    <property type="match status" value="1"/>
</dbReference>
<dbReference type="Gene3D" id="1.10.540.10">
    <property type="entry name" value="Acyl-CoA dehydrogenase/oxidase, N-terminal domain"/>
    <property type="match status" value="1"/>
</dbReference>
<name>A0A4S4B3W7_9RHOO</name>
<sequence length="363" mass="38437">MNAPASISTSVATDLHWFAERAEALNNSAEHAEDVLPELGRRDLLRIGVPAALGGSGGTTSDSLEAIAAVAERSLTAAFVFWGQRTFIEYLLASPNEGLRERWLADLLAGRFAGATGLSNAMKYLSGIEALQLTARAQGDRLRVDGRLPWVTNLRHAGFAAAAAVQREDGGAAIVALADSQPGVRRSADLDLVALRGSNTAAIDVDAVDLGPEWLIHEDARTFCPAVRPAFLALQLGMPIGLARVALRTARERAGSAHAIVLPKVAEVSAEVEAQAAALHAGLADGRFVADAPTLFRIRIRLAELVQSALGLELDATGGRAYLLDQNREFARRWVEGAFVPVITPSLTQLQGELARHAAQGQG</sequence>
<proteinExistence type="predicted"/>
<dbReference type="InterPro" id="IPR046373">
    <property type="entry name" value="Acyl-CoA_Oxase/DH_mid-dom_sf"/>
</dbReference>
<dbReference type="PANTHER" id="PTHR43884">
    <property type="entry name" value="ACYL-COA DEHYDROGENASE"/>
    <property type="match status" value="1"/>
</dbReference>
<keyword evidence="3" id="KW-1185">Reference proteome</keyword>
<reference evidence="2 3" key="1">
    <citation type="submission" date="2019-04" db="EMBL/GenBank/DDBJ databases">
        <title>Azoarcus nasutitermitis sp. nov. isolated from termite nest.</title>
        <authorList>
            <person name="Lin S.-Y."/>
            <person name="Hameed A."/>
            <person name="Hsu Y.-H."/>
            <person name="Young C.-C."/>
        </authorList>
    </citation>
    <scope>NUCLEOTIDE SEQUENCE [LARGE SCALE GENOMIC DNA]</scope>
    <source>
        <strain evidence="2 3">CC-YHH838</strain>
    </source>
</reference>
<dbReference type="AlphaFoldDB" id="A0A4S4B3W7"/>